<protein>
    <submittedName>
        <fullName evidence="1">Uncharacterized protein</fullName>
    </submittedName>
</protein>
<organism evidence="1 2">
    <name type="scientific">Bifidobacterium longum subsp. longum</name>
    <dbReference type="NCBI Taxonomy" id="1679"/>
    <lineage>
        <taxon>Bacteria</taxon>
        <taxon>Bacillati</taxon>
        <taxon>Actinomycetota</taxon>
        <taxon>Actinomycetes</taxon>
        <taxon>Bifidobacteriales</taxon>
        <taxon>Bifidobacteriaceae</taxon>
        <taxon>Bifidobacterium</taxon>
    </lineage>
</organism>
<evidence type="ECO:0000313" key="1">
    <source>
        <dbReference type="EMBL" id="TCD78162.1"/>
    </source>
</evidence>
<name>A0A4R0SIK1_BIFLL</name>
<evidence type="ECO:0000313" key="2">
    <source>
        <dbReference type="Proteomes" id="UP000293475"/>
    </source>
</evidence>
<reference evidence="1 2" key="1">
    <citation type="journal article" date="2018" name="Sci. Rep.">
        <title>Genomic diversity and distribution of Bifidobacterium longum subsp. longum across the human lifespan.</title>
        <authorList>
            <person name="Odamaki T."/>
            <person name="Bottacini F."/>
            <person name="Kato K."/>
            <person name="Mitsuyama E."/>
            <person name="Yoshida K."/>
            <person name="Horigome A."/>
            <person name="Xiao J.Z."/>
            <person name="van Sinderen D."/>
        </authorList>
    </citation>
    <scope>NUCLEOTIDE SEQUENCE [LARGE SCALE GENOMIC DNA]</scope>
    <source>
        <strain evidence="1 2">MCC10004</strain>
    </source>
</reference>
<dbReference type="AlphaFoldDB" id="A0A4R0SIK1"/>
<proteinExistence type="predicted"/>
<dbReference type="Proteomes" id="UP000293475">
    <property type="component" value="Unassembled WGS sequence"/>
</dbReference>
<gene>
    <name evidence="1" type="ORF">MCC10004_0923</name>
</gene>
<accession>A0A4R0SIK1</accession>
<sequence>MPIGVCAADLAESNDLRERRAGLETLTELITAYNKENGQ</sequence>
<comment type="caution">
    <text evidence="1">The sequence shown here is derived from an EMBL/GenBank/DDBJ whole genome shotgun (WGS) entry which is preliminary data.</text>
</comment>
<dbReference type="EMBL" id="SHPO01000017">
    <property type="protein sequence ID" value="TCD78162.1"/>
    <property type="molecule type" value="Genomic_DNA"/>
</dbReference>